<dbReference type="InterPro" id="IPR050425">
    <property type="entry name" value="NAD(P)_dehydrat-like"/>
</dbReference>
<dbReference type="GO" id="GO:0016616">
    <property type="term" value="F:oxidoreductase activity, acting on the CH-OH group of donors, NAD or NADP as acceptor"/>
    <property type="evidence" value="ECO:0007669"/>
    <property type="project" value="InterPro"/>
</dbReference>
<evidence type="ECO:0000313" key="6">
    <source>
        <dbReference type="Proteomes" id="UP001058974"/>
    </source>
</evidence>
<keyword evidence="6" id="KW-1185">Reference proteome</keyword>
<sequence length="401" mass="45635">MNPCKATLPPISKKKNNQESEVKKMKYASKDVILLKLAMKNSMKNNGMEKVVFAKNMVIRPKRLSPTQSLHRRRTFQTMPSRLSIMSNSQDLSITPTIIDDQFITNPQDFLSNSFGCLRLNSIEPNKSEDKKIRYSSNNMILLKSAMKNSMKKEGVEKVEFARNMVTRAKPNPNSEREYIVIIRFQYQKVFEESVSERHFYCGKSLVLRLLKLGNWIVRVADSTHSLQLHSSESLLAEALSSSRASYFHLDVTDKHHVAKVLEGSSVVFYMDVDGISYDNDFYNCYKLIVQGAKNVITACRDCKVKRLIYNSSADVVFDDLHKGVKSSAYQWKVDNILIDLKAHAEALILDANDIDGVLTCSLRPSNVFGPGDTEIVPYFLKLARYGFTKVHYFASDFFSG</sequence>
<accession>A0A9D4WWZ4</accession>
<reference evidence="5 6" key="1">
    <citation type="journal article" date="2022" name="Nat. Genet.">
        <title>Improved pea reference genome and pan-genome highlight genomic features and evolutionary characteristics.</title>
        <authorList>
            <person name="Yang T."/>
            <person name="Liu R."/>
            <person name="Luo Y."/>
            <person name="Hu S."/>
            <person name="Wang D."/>
            <person name="Wang C."/>
            <person name="Pandey M.K."/>
            <person name="Ge S."/>
            <person name="Xu Q."/>
            <person name="Li N."/>
            <person name="Li G."/>
            <person name="Huang Y."/>
            <person name="Saxena R.K."/>
            <person name="Ji Y."/>
            <person name="Li M."/>
            <person name="Yan X."/>
            <person name="He Y."/>
            <person name="Liu Y."/>
            <person name="Wang X."/>
            <person name="Xiang C."/>
            <person name="Varshney R.K."/>
            <person name="Ding H."/>
            <person name="Gao S."/>
            <person name="Zong X."/>
        </authorList>
    </citation>
    <scope>NUCLEOTIDE SEQUENCE [LARGE SCALE GENOMIC DNA]</scope>
    <source>
        <strain evidence="5 6">cv. Zhongwan 6</strain>
    </source>
</reference>
<dbReference type="EMBL" id="JAMSHJ010000005">
    <property type="protein sequence ID" value="KAI5410654.1"/>
    <property type="molecule type" value="Genomic_DNA"/>
</dbReference>
<name>A0A9D4WWZ4_PEA</name>
<organism evidence="5 6">
    <name type="scientific">Pisum sativum</name>
    <name type="common">Garden pea</name>
    <name type="synonym">Lathyrus oleraceus</name>
    <dbReference type="NCBI Taxonomy" id="3888"/>
    <lineage>
        <taxon>Eukaryota</taxon>
        <taxon>Viridiplantae</taxon>
        <taxon>Streptophyta</taxon>
        <taxon>Embryophyta</taxon>
        <taxon>Tracheophyta</taxon>
        <taxon>Spermatophyta</taxon>
        <taxon>Magnoliopsida</taxon>
        <taxon>eudicotyledons</taxon>
        <taxon>Gunneridae</taxon>
        <taxon>Pentapetalae</taxon>
        <taxon>rosids</taxon>
        <taxon>fabids</taxon>
        <taxon>Fabales</taxon>
        <taxon>Fabaceae</taxon>
        <taxon>Papilionoideae</taxon>
        <taxon>50 kb inversion clade</taxon>
        <taxon>NPAAA clade</taxon>
        <taxon>Hologalegina</taxon>
        <taxon>IRL clade</taxon>
        <taxon>Fabeae</taxon>
        <taxon>Lathyrus</taxon>
    </lineage>
</organism>
<evidence type="ECO:0000256" key="2">
    <source>
        <dbReference type="ARBA" id="ARBA00023002"/>
    </source>
</evidence>
<comment type="caution">
    <text evidence="5">The sequence shown here is derived from an EMBL/GenBank/DDBJ whole genome shotgun (WGS) entry which is preliminary data.</text>
</comment>
<proteinExistence type="predicted"/>
<dbReference type="InterPro" id="IPR036291">
    <property type="entry name" value="NAD(P)-bd_dom_sf"/>
</dbReference>
<dbReference type="SUPFAM" id="SSF51735">
    <property type="entry name" value="NAD(P)-binding Rossmann-fold domains"/>
    <property type="match status" value="1"/>
</dbReference>
<feature type="domain" description="3-beta hydroxysteroid dehydrogenase/isomerase" evidence="4">
    <location>
        <begin position="202"/>
        <end position="393"/>
    </location>
</feature>
<dbReference type="PANTHER" id="PTHR10366:SF639">
    <property type="entry name" value="3BETA-HYDROXYSTEROID-DEHYDROGENASE_DECARBOXYLASE ISOFORM 3"/>
    <property type="match status" value="1"/>
</dbReference>
<dbReference type="Gramene" id="Psat05G0597500-T1">
    <property type="protein sequence ID" value="KAI5410654.1"/>
    <property type="gene ID" value="KIW84_055975"/>
</dbReference>
<evidence type="ECO:0000313" key="5">
    <source>
        <dbReference type="EMBL" id="KAI5410654.1"/>
    </source>
</evidence>
<dbReference type="PANTHER" id="PTHR10366">
    <property type="entry name" value="NAD DEPENDENT EPIMERASE/DEHYDRATASE"/>
    <property type="match status" value="1"/>
</dbReference>
<dbReference type="AlphaFoldDB" id="A0A9D4WWZ4"/>
<feature type="region of interest" description="Disordered" evidence="3">
    <location>
        <begin position="1"/>
        <end position="22"/>
    </location>
</feature>
<evidence type="ECO:0000256" key="1">
    <source>
        <dbReference type="ARBA" id="ARBA00022857"/>
    </source>
</evidence>
<dbReference type="Proteomes" id="UP001058974">
    <property type="component" value="Chromosome 5"/>
</dbReference>
<dbReference type="InterPro" id="IPR002225">
    <property type="entry name" value="3Beta_OHSteriod_DH/Estase"/>
</dbReference>
<keyword evidence="2" id="KW-0560">Oxidoreductase</keyword>
<evidence type="ECO:0000256" key="3">
    <source>
        <dbReference type="SAM" id="MobiDB-lite"/>
    </source>
</evidence>
<keyword evidence="1" id="KW-0521">NADP</keyword>
<protein>
    <recommendedName>
        <fullName evidence="4">3-beta hydroxysteroid dehydrogenase/isomerase domain-containing protein</fullName>
    </recommendedName>
</protein>
<evidence type="ECO:0000259" key="4">
    <source>
        <dbReference type="Pfam" id="PF01073"/>
    </source>
</evidence>
<dbReference type="GO" id="GO:0006694">
    <property type="term" value="P:steroid biosynthetic process"/>
    <property type="evidence" value="ECO:0007669"/>
    <property type="project" value="InterPro"/>
</dbReference>
<dbReference type="Pfam" id="PF01073">
    <property type="entry name" value="3Beta_HSD"/>
    <property type="match status" value="1"/>
</dbReference>
<gene>
    <name evidence="5" type="ORF">KIW84_055975</name>
</gene>
<dbReference type="Gene3D" id="3.40.50.720">
    <property type="entry name" value="NAD(P)-binding Rossmann-like Domain"/>
    <property type="match status" value="1"/>
</dbReference>